<comment type="catalytic activity">
    <reaction evidence="1">
        <text>Hydrolysis of proteins in presence of ATP.</text>
        <dbReference type="EC" id="3.4.21.53"/>
    </reaction>
</comment>
<protein>
    <recommendedName>
        <fullName evidence="1">endopeptidase La</fullName>
        <ecNumber evidence="1">3.4.21.53</ecNumber>
    </recommendedName>
</protein>
<dbReference type="Gene3D" id="2.30.42.10">
    <property type="match status" value="1"/>
</dbReference>
<evidence type="ECO:0000313" key="6">
    <source>
        <dbReference type="Proteomes" id="UP000612352"/>
    </source>
</evidence>
<dbReference type="SUPFAM" id="SSF54211">
    <property type="entry name" value="Ribosomal protein S5 domain 2-like"/>
    <property type="match status" value="1"/>
</dbReference>
<dbReference type="SMART" id="SM00228">
    <property type="entry name" value="PDZ"/>
    <property type="match status" value="1"/>
</dbReference>
<feature type="active site" evidence="1">
    <location>
        <position position="252"/>
    </location>
</feature>
<proteinExistence type="inferred from homology"/>
<dbReference type="PANTHER" id="PTHR10046">
    <property type="entry name" value="ATP DEPENDENT LON PROTEASE FAMILY MEMBER"/>
    <property type="match status" value="1"/>
</dbReference>
<keyword evidence="2" id="KW-0812">Transmembrane</keyword>
<keyword evidence="6" id="KW-1185">Reference proteome</keyword>
<name>A0ABS1B782_9MICO</name>
<organism evidence="5 6">
    <name type="scientific">Brachybacterium halotolerans</name>
    <dbReference type="NCBI Taxonomy" id="2795215"/>
    <lineage>
        <taxon>Bacteria</taxon>
        <taxon>Bacillati</taxon>
        <taxon>Actinomycetota</taxon>
        <taxon>Actinomycetes</taxon>
        <taxon>Micrococcales</taxon>
        <taxon>Dermabacteraceae</taxon>
        <taxon>Brachybacterium</taxon>
    </lineage>
</organism>
<evidence type="ECO:0000259" key="3">
    <source>
        <dbReference type="PROSITE" id="PS50106"/>
    </source>
</evidence>
<dbReference type="InterPro" id="IPR020568">
    <property type="entry name" value="Ribosomal_Su5_D2-typ_SF"/>
</dbReference>
<keyword evidence="1" id="KW-0378">Hydrolase</keyword>
<evidence type="ECO:0000256" key="1">
    <source>
        <dbReference type="PROSITE-ProRule" id="PRU01122"/>
    </source>
</evidence>
<dbReference type="InterPro" id="IPR036034">
    <property type="entry name" value="PDZ_sf"/>
</dbReference>
<dbReference type="Proteomes" id="UP000612352">
    <property type="component" value="Unassembled WGS sequence"/>
</dbReference>
<dbReference type="Pfam" id="PF13180">
    <property type="entry name" value="PDZ_2"/>
    <property type="match status" value="1"/>
</dbReference>
<evidence type="ECO:0000259" key="4">
    <source>
        <dbReference type="PROSITE" id="PS51786"/>
    </source>
</evidence>
<dbReference type="Pfam" id="PF05362">
    <property type="entry name" value="Lon_C"/>
    <property type="match status" value="1"/>
</dbReference>
<sequence length="358" mass="37414">MGRVTRFLGGEAFAHPRLAAGSLLVVCAMLLGAMFVPVPYVVEQPGPAIDVLGKYDDKQVLSIEGHKTYPTDGSLMMTTVSVDGGPGYPVTPVEVMRAWFDPTRSVLPRELVFPEDQTAQETTLENSVQMSSSQQEAVVVALDELGIDHEDSVQVSGVEQGSPADGVLKPGDRVLAISGASADSAEAYRALAAKTTPGDKVSMRVERDGKKLDLQVPTRDVDGKARMGIILADGFEFPFDVDLGVGDVGGPSAGTMFALSIYDELTPGALTGGQDIAGTGTIDEKGKVGAIGGIRQKMVGARDSGADYFLAPASNCDEVVGHVPDGLQVVKVEDFDGALHAVQTIAKDHSTKGLPTCG</sequence>
<dbReference type="InterPro" id="IPR008269">
    <property type="entry name" value="Lon_proteolytic"/>
</dbReference>
<dbReference type="PROSITE" id="PS51786">
    <property type="entry name" value="LON_PROTEOLYTIC"/>
    <property type="match status" value="1"/>
</dbReference>
<reference evidence="5 6" key="1">
    <citation type="submission" date="2020-12" db="EMBL/GenBank/DDBJ databases">
        <title>Brachybacterium sp. MASK1Z-5, whole genome shotgun sequence.</title>
        <authorList>
            <person name="Tuo L."/>
        </authorList>
    </citation>
    <scope>NUCLEOTIDE SEQUENCE [LARGE SCALE GENOMIC DNA]</scope>
    <source>
        <strain evidence="5 6">MASK1Z-5</strain>
    </source>
</reference>
<keyword evidence="2" id="KW-1133">Transmembrane helix</keyword>
<dbReference type="PROSITE" id="PS50106">
    <property type="entry name" value="PDZ"/>
    <property type="match status" value="1"/>
</dbReference>
<accession>A0ABS1B782</accession>
<dbReference type="InterPro" id="IPR014721">
    <property type="entry name" value="Ribsml_uS5_D2-typ_fold_subgr"/>
</dbReference>
<feature type="domain" description="Lon proteolytic" evidence="4">
    <location>
        <begin position="244"/>
        <end position="345"/>
    </location>
</feature>
<dbReference type="EMBL" id="JAEDAJ010000001">
    <property type="protein sequence ID" value="MBK0330450.1"/>
    <property type="molecule type" value="Genomic_DNA"/>
</dbReference>
<gene>
    <name evidence="5" type="ORF">I8D64_03445</name>
</gene>
<dbReference type="EC" id="3.4.21.53" evidence="1"/>
<keyword evidence="2" id="KW-0472">Membrane</keyword>
<evidence type="ECO:0000256" key="2">
    <source>
        <dbReference type="SAM" id="Phobius"/>
    </source>
</evidence>
<keyword evidence="1" id="KW-0645">Protease</keyword>
<evidence type="ECO:0000313" key="5">
    <source>
        <dbReference type="EMBL" id="MBK0330450.1"/>
    </source>
</evidence>
<dbReference type="InterPro" id="IPR001478">
    <property type="entry name" value="PDZ"/>
</dbReference>
<dbReference type="SUPFAM" id="SSF50156">
    <property type="entry name" value="PDZ domain-like"/>
    <property type="match status" value="1"/>
</dbReference>
<comment type="caution">
    <text evidence="5">The sequence shown here is derived from an EMBL/GenBank/DDBJ whole genome shotgun (WGS) entry which is preliminary data.</text>
</comment>
<dbReference type="InterPro" id="IPR027065">
    <property type="entry name" value="Lon_Prtase"/>
</dbReference>
<feature type="domain" description="PDZ" evidence="3">
    <location>
        <begin position="127"/>
        <end position="209"/>
    </location>
</feature>
<comment type="similarity">
    <text evidence="1">Belongs to the peptidase S16 family.</text>
</comment>
<feature type="active site" evidence="1">
    <location>
        <position position="297"/>
    </location>
</feature>
<feature type="transmembrane region" description="Helical" evidence="2">
    <location>
        <begin position="21"/>
        <end position="42"/>
    </location>
</feature>
<dbReference type="Gene3D" id="3.30.230.10">
    <property type="match status" value="1"/>
</dbReference>
<keyword evidence="1" id="KW-0720">Serine protease</keyword>